<keyword evidence="1" id="KW-0472">Membrane</keyword>
<gene>
    <name evidence="2" type="ORF">LODBEIA_P06050</name>
</gene>
<dbReference type="Proteomes" id="UP001497383">
    <property type="component" value="Chromosome 1"/>
</dbReference>
<proteinExistence type="predicted"/>
<reference evidence="2 3" key="1">
    <citation type="submission" date="2024-03" db="EMBL/GenBank/DDBJ databases">
        <authorList>
            <person name="Brejova B."/>
        </authorList>
    </citation>
    <scope>NUCLEOTIDE SEQUENCE [LARGE SCALE GENOMIC DNA]</scope>
    <source>
        <strain evidence="2 3">CBS 14171</strain>
    </source>
</reference>
<organism evidence="2 3">
    <name type="scientific">Lodderomyces beijingensis</name>
    <dbReference type="NCBI Taxonomy" id="1775926"/>
    <lineage>
        <taxon>Eukaryota</taxon>
        <taxon>Fungi</taxon>
        <taxon>Dikarya</taxon>
        <taxon>Ascomycota</taxon>
        <taxon>Saccharomycotina</taxon>
        <taxon>Pichiomycetes</taxon>
        <taxon>Debaryomycetaceae</taxon>
        <taxon>Candida/Lodderomyces clade</taxon>
        <taxon>Lodderomyces</taxon>
    </lineage>
</organism>
<keyword evidence="1" id="KW-0812">Transmembrane</keyword>
<dbReference type="GeneID" id="92205801"/>
<evidence type="ECO:0000313" key="2">
    <source>
        <dbReference type="EMBL" id="CAK9436047.1"/>
    </source>
</evidence>
<keyword evidence="3" id="KW-1185">Reference proteome</keyword>
<evidence type="ECO:0000313" key="3">
    <source>
        <dbReference type="Proteomes" id="UP001497383"/>
    </source>
</evidence>
<dbReference type="RefSeq" id="XP_066827543.1">
    <property type="nucleotide sequence ID" value="XM_066976450.1"/>
</dbReference>
<evidence type="ECO:0000256" key="1">
    <source>
        <dbReference type="SAM" id="Phobius"/>
    </source>
</evidence>
<sequence>MPIWTVWNDIKDFTNYYYYEDVTQVTAICLLALYINSHTGILQSYGKDAAVVVPYMSRRLTLALALFIYSFYIPEHRPQQWLYSSLHYAGSRCYSSMSNSRLPSRSSTFVTTAIGEFL</sequence>
<evidence type="ECO:0008006" key="4">
    <source>
        <dbReference type="Google" id="ProtNLM"/>
    </source>
</evidence>
<feature type="transmembrane region" description="Helical" evidence="1">
    <location>
        <begin position="16"/>
        <end position="35"/>
    </location>
</feature>
<accession>A0ABP0ZGW7</accession>
<feature type="transmembrane region" description="Helical" evidence="1">
    <location>
        <begin position="56"/>
        <end position="73"/>
    </location>
</feature>
<name>A0ABP0ZGW7_9ASCO</name>
<keyword evidence="1" id="KW-1133">Transmembrane helix</keyword>
<dbReference type="EMBL" id="OZ022405">
    <property type="protein sequence ID" value="CAK9436047.1"/>
    <property type="molecule type" value="Genomic_DNA"/>
</dbReference>
<protein>
    <recommendedName>
        <fullName evidence="4">Cas1p 10 TM acyl transferase domain-containing protein</fullName>
    </recommendedName>
</protein>